<protein>
    <submittedName>
        <fullName evidence="2">Uncharacterized protein</fullName>
    </submittedName>
</protein>
<dbReference type="AlphaFoldDB" id="A0AAW7Z927"/>
<name>A0AAW7Z927_9ALTE</name>
<feature type="signal peptide" evidence="1">
    <location>
        <begin position="1"/>
        <end position="16"/>
    </location>
</feature>
<dbReference type="Proteomes" id="UP001170717">
    <property type="component" value="Unassembled WGS sequence"/>
</dbReference>
<reference evidence="2" key="1">
    <citation type="submission" date="2023-07" db="EMBL/GenBank/DDBJ databases">
        <title>Genome content predicts the carbon catabolic preferences of heterotrophic bacteria.</title>
        <authorList>
            <person name="Gralka M."/>
        </authorList>
    </citation>
    <scope>NUCLEOTIDE SEQUENCE</scope>
    <source>
        <strain evidence="2">F2M12</strain>
    </source>
</reference>
<gene>
    <name evidence="2" type="ORF">Q4527_19975</name>
</gene>
<comment type="caution">
    <text evidence="2">The sequence shown here is derived from an EMBL/GenBank/DDBJ whole genome shotgun (WGS) entry which is preliminary data.</text>
</comment>
<evidence type="ECO:0000313" key="2">
    <source>
        <dbReference type="EMBL" id="MDO6579683.1"/>
    </source>
</evidence>
<keyword evidence="1" id="KW-0732">Signal</keyword>
<sequence>MLVLFFLLLFSSEAQAEYNPCSLDIYPVVQTRELGHSPSIEHPAVFLANENSRVYLSVSDLIEFSTSNPNSYIPYLDETIKYFTNSLKGITKPAKNISFLQPDLSSLEGKEQQIAINVYGFIIKGFQAGLFNSKAMVTVNDNTVSSSTFTLQKGEEPNPIDEYSKVHKIKFISNGTLIYDSCWIDK</sequence>
<evidence type="ECO:0000256" key="1">
    <source>
        <dbReference type="SAM" id="SignalP"/>
    </source>
</evidence>
<dbReference type="EMBL" id="JAUOQI010000028">
    <property type="protein sequence ID" value="MDO6579683.1"/>
    <property type="molecule type" value="Genomic_DNA"/>
</dbReference>
<feature type="chain" id="PRO_5044003995" evidence="1">
    <location>
        <begin position="17"/>
        <end position="186"/>
    </location>
</feature>
<proteinExistence type="predicted"/>
<evidence type="ECO:0000313" key="3">
    <source>
        <dbReference type="Proteomes" id="UP001170717"/>
    </source>
</evidence>
<accession>A0AAW7Z927</accession>
<organism evidence="2 3">
    <name type="scientific">Alteromonas stellipolaris</name>
    <dbReference type="NCBI Taxonomy" id="233316"/>
    <lineage>
        <taxon>Bacteria</taxon>
        <taxon>Pseudomonadati</taxon>
        <taxon>Pseudomonadota</taxon>
        <taxon>Gammaproteobacteria</taxon>
        <taxon>Alteromonadales</taxon>
        <taxon>Alteromonadaceae</taxon>
        <taxon>Alteromonas/Salinimonas group</taxon>
        <taxon>Alteromonas</taxon>
    </lineage>
</organism>
<dbReference type="RefSeq" id="WP_156497414.1">
    <property type="nucleotide sequence ID" value="NZ_CP015345.1"/>
</dbReference>